<dbReference type="Proteomes" id="UP000571017">
    <property type="component" value="Unassembled WGS sequence"/>
</dbReference>
<evidence type="ECO:0000313" key="2">
    <source>
        <dbReference type="Proteomes" id="UP000571017"/>
    </source>
</evidence>
<dbReference type="RefSeq" id="WP_181473421.1">
    <property type="nucleotide sequence ID" value="NZ_JACEFG010000003.1"/>
</dbReference>
<keyword evidence="1" id="KW-0946">Virion</keyword>
<dbReference type="Pfam" id="PF10612">
    <property type="entry name" value="Spore-coat_CotZ"/>
    <property type="match status" value="1"/>
</dbReference>
<keyword evidence="2" id="KW-1185">Reference proteome</keyword>
<sequence>MSSCHSKGKGSRCVKDVLKEIIRAQNEVADRDHGCSTSCERSIRDLLSPAGANGNGDTTVPFTLYCKDCKPFFASGLRKKTGPGYFCIETPVFRAVKFVDDHCVKLELLKPVPQYSHYSWKKKCDKSVCDVLDHVEYFESTGICTTVDVNCFCGITCLDTITPRPFSNATGGQEESSSSSSSSSH</sequence>
<dbReference type="EMBL" id="JACEFG010000003">
    <property type="protein sequence ID" value="MBA2176399.1"/>
    <property type="molecule type" value="Genomic_DNA"/>
</dbReference>
<name>A0A838CX43_9BACI</name>
<dbReference type="AlphaFoldDB" id="A0A838CX43"/>
<comment type="caution">
    <text evidence="1">The sequence shown here is derived from an EMBL/GenBank/DDBJ whole genome shotgun (WGS) entry which is preliminary data.</text>
</comment>
<evidence type="ECO:0000313" key="1">
    <source>
        <dbReference type="EMBL" id="MBA2176399.1"/>
    </source>
</evidence>
<protein>
    <submittedName>
        <fullName evidence="1">Spore coat protein</fullName>
    </submittedName>
</protein>
<organism evidence="1 2">
    <name type="scientific">Halobacillus locisalis</name>
    <dbReference type="NCBI Taxonomy" id="220753"/>
    <lineage>
        <taxon>Bacteria</taxon>
        <taxon>Bacillati</taxon>
        <taxon>Bacillota</taxon>
        <taxon>Bacilli</taxon>
        <taxon>Bacillales</taxon>
        <taxon>Bacillaceae</taxon>
        <taxon>Halobacillus</taxon>
    </lineage>
</organism>
<reference evidence="1 2" key="1">
    <citation type="journal article" date="2004" name="Extremophiles">
        <title>Halobacillus locisalis sp. nov., a halophilic bacterium isolated from a marine solar saltern of the Yellow Sea in Korea.</title>
        <authorList>
            <person name="Yoon J.H."/>
            <person name="Kang K.H."/>
            <person name="Oh T.K."/>
            <person name="Park Y.H."/>
        </authorList>
    </citation>
    <scope>NUCLEOTIDE SEQUENCE [LARGE SCALE GENOMIC DNA]</scope>
    <source>
        <strain evidence="1 2">KCTC 3788</strain>
    </source>
</reference>
<gene>
    <name evidence="1" type="ORF">H0266_15990</name>
</gene>
<accession>A0A838CX43</accession>
<keyword evidence="1" id="KW-0167">Capsid protein</keyword>
<proteinExistence type="predicted"/>
<dbReference type="InterPro" id="IPR019593">
    <property type="entry name" value="Spore_coat_protein_Z/Y"/>
</dbReference>